<evidence type="ECO:0000313" key="3">
    <source>
        <dbReference type="Proteomes" id="UP000789342"/>
    </source>
</evidence>
<reference evidence="2" key="1">
    <citation type="submission" date="2021-06" db="EMBL/GenBank/DDBJ databases">
        <authorList>
            <person name="Kallberg Y."/>
            <person name="Tangrot J."/>
            <person name="Rosling A."/>
        </authorList>
    </citation>
    <scope>NUCLEOTIDE SEQUENCE</scope>
    <source>
        <strain evidence="2">CL551</strain>
    </source>
</reference>
<organism evidence="2 3">
    <name type="scientific">Acaulospora morrowiae</name>
    <dbReference type="NCBI Taxonomy" id="94023"/>
    <lineage>
        <taxon>Eukaryota</taxon>
        <taxon>Fungi</taxon>
        <taxon>Fungi incertae sedis</taxon>
        <taxon>Mucoromycota</taxon>
        <taxon>Glomeromycotina</taxon>
        <taxon>Glomeromycetes</taxon>
        <taxon>Diversisporales</taxon>
        <taxon>Acaulosporaceae</taxon>
        <taxon>Acaulospora</taxon>
    </lineage>
</organism>
<name>A0A9N9J1T9_9GLOM</name>
<protein>
    <submittedName>
        <fullName evidence="2">40_t:CDS:1</fullName>
    </submittedName>
</protein>
<dbReference type="Proteomes" id="UP000789342">
    <property type="component" value="Unassembled WGS sequence"/>
</dbReference>
<proteinExistence type="predicted"/>
<evidence type="ECO:0000313" key="2">
    <source>
        <dbReference type="EMBL" id="CAG8761060.1"/>
    </source>
</evidence>
<comment type="caution">
    <text evidence="2">The sequence shown here is derived from an EMBL/GenBank/DDBJ whole genome shotgun (WGS) entry which is preliminary data.</text>
</comment>
<keyword evidence="3" id="KW-1185">Reference proteome</keyword>
<feature type="region of interest" description="Disordered" evidence="1">
    <location>
        <begin position="25"/>
        <end position="69"/>
    </location>
</feature>
<feature type="non-terminal residue" evidence="2">
    <location>
        <position position="1"/>
    </location>
</feature>
<feature type="non-terminal residue" evidence="2">
    <location>
        <position position="69"/>
    </location>
</feature>
<gene>
    <name evidence="2" type="ORF">AMORRO_LOCUS15927</name>
</gene>
<dbReference type="EMBL" id="CAJVPV010040852">
    <property type="protein sequence ID" value="CAG8761060.1"/>
    <property type="molecule type" value="Genomic_DNA"/>
</dbReference>
<accession>A0A9N9J1T9</accession>
<feature type="compositionally biased region" description="Basic and acidic residues" evidence="1">
    <location>
        <begin position="36"/>
        <end position="56"/>
    </location>
</feature>
<evidence type="ECO:0000256" key="1">
    <source>
        <dbReference type="SAM" id="MobiDB-lite"/>
    </source>
</evidence>
<sequence length="69" mass="8307">EDDYQSTLMMMTMTTQPVQLKLQLNYPEAEEDPENKEDFDNAEAHRNQELYDLQEKKRGKTTTRKWQEP</sequence>
<dbReference type="AlphaFoldDB" id="A0A9N9J1T9"/>